<dbReference type="Proteomes" id="UP000255248">
    <property type="component" value="Unassembled WGS sequence"/>
</dbReference>
<sequence length="32" mass="3517">MLEFCFCLEQDLGQGMGSANPDLHCHSVFMVG</sequence>
<protein>
    <submittedName>
        <fullName evidence="1">Uncharacterized protein</fullName>
    </submittedName>
</protein>
<accession>A0A376D9T9</accession>
<gene>
    <name evidence="1" type="ORF">NCTC12121_00683</name>
</gene>
<proteinExistence type="predicted"/>
<evidence type="ECO:0000313" key="1">
    <source>
        <dbReference type="EMBL" id="STC84878.1"/>
    </source>
</evidence>
<name>A0A376D9T9_9GAMM</name>
<reference evidence="1 2" key="1">
    <citation type="submission" date="2018-06" db="EMBL/GenBank/DDBJ databases">
        <authorList>
            <consortium name="Pathogen Informatics"/>
            <person name="Doyle S."/>
        </authorList>
    </citation>
    <scope>NUCLEOTIDE SEQUENCE [LARGE SCALE GENOMIC DNA]</scope>
    <source>
        <strain evidence="1 2">NCTC12121</strain>
    </source>
</reference>
<dbReference type="EMBL" id="UFXZ01000001">
    <property type="protein sequence ID" value="STC84878.1"/>
    <property type="molecule type" value="Genomic_DNA"/>
</dbReference>
<dbReference type="AlphaFoldDB" id="A0A376D9T9"/>
<evidence type="ECO:0000313" key="2">
    <source>
        <dbReference type="Proteomes" id="UP000255248"/>
    </source>
</evidence>
<organism evidence="1 2">
    <name type="scientific">Edwardsiella hoshinae</name>
    <dbReference type="NCBI Taxonomy" id="93378"/>
    <lineage>
        <taxon>Bacteria</taxon>
        <taxon>Pseudomonadati</taxon>
        <taxon>Pseudomonadota</taxon>
        <taxon>Gammaproteobacteria</taxon>
        <taxon>Enterobacterales</taxon>
        <taxon>Hafniaceae</taxon>
        <taxon>Edwardsiella</taxon>
    </lineage>
</organism>